<accession>A0AA39R796</accession>
<dbReference type="InterPro" id="IPR036852">
    <property type="entry name" value="Peptidase_S8/S53_dom_sf"/>
</dbReference>
<feature type="active site" description="Charge relay system" evidence="5">
    <location>
        <position position="231"/>
    </location>
</feature>
<keyword evidence="4 5" id="KW-0720">Serine protease</keyword>
<dbReference type="PROSITE" id="PS51892">
    <property type="entry name" value="SUBTILASE"/>
    <property type="match status" value="1"/>
</dbReference>
<keyword evidence="9" id="KW-1185">Reference proteome</keyword>
<feature type="compositionally biased region" description="Basic and acidic residues" evidence="6">
    <location>
        <begin position="21"/>
        <end position="30"/>
    </location>
</feature>
<comment type="similarity">
    <text evidence="1 5">Belongs to the peptidase S8 family.</text>
</comment>
<dbReference type="PROSITE" id="PS00138">
    <property type="entry name" value="SUBTILASE_SER"/>
    <property type="match status" value="1"/>
</dbReference>
<evidence type="ECO:0000313" key="9">
    <source>
        <dbReference type="Proteomes" id="UP001166286"/>
    </source>
</evidence>
<dbReference type="GO" id="GO:0004252">
    <property type="term" value="F:serine-type endopeptidase activity"/>
    <property type="evidence" value="ECO:0007669"/>
    <property type="project" value="UniProtKB-UniRule"/>
</dbReference>
<feature type="region of interest" description="Disordered" evidence="6">
    <location>
        <begin position="1"/>
        <end position="30"/>
    </location>
</feature>
<evidence type="ECO:0000256" key="1">
    <source>
        <dbReference type="ARBA" id="ARBA00011073"/>
    </source>
</evidence>
<dbReference type="Pfam" id="PF00082">
    <property type="entry name" value="Peptidase_S8"/>
    <property type="match status" value="1"/>
</dbReference>
<feature type="active site" description="Charge relay system" evidence="5">
    <location>
        <position position="403"/>
    </location>
</feature>
<protein>
    <recommendedName>
        <fullName evidence="7">Peptidase S8/S53 domain-containing protein</fullName>
    </recommendedName>
</protein>
<evidence type="ECO:0000256" key="5">
    <source>
        <dbReference type="PROSITE-ProRule" id="PRU01240"/>
    </source>
</evidence>
<keyword evidence="3 5" id="KW-0378">Hydrolase</keyword>
<evidence type="ECO:0000256" key="6">
    <source>
        <dbReference type="SAM" id="MobiDB-lite"/>
    </source>
</evidence>
<dbReference type="PANTHER" id="PTHR43806:SF11">
    <property type="entry name" value="CEREVISIN-RELATED"/>
    <property type="match status" value="1"/>
</dbReference>
<evidence type="ECO:0000256" key="4">
    <source>
        <dbReference type="ARBA" id="ARBA00022825"/>
    </source>
</evidence>
<dbReference type="GO" id="GO:0006508">
    <property type="term" value="P:proteolysis"/>
    <property type="evidence" value="ECO:0007669"/>
    <property type="project" value="UniProtKB-KW"/>
</dbReference>
<evidence type="ECO:0000256" key="3">
    <source>
        <dbReference type="ARBA" id="ARBA00022801"/>
    </source>
</evidence>
<dbReference type="AlphaFoldDB" id="A0AA39R796"/>
<evidence type="ECO:0000256" key="2">
    <source>
        <dbReference type="ARBA" id="ARBA00022670"/>
    </source>
</evidence>
<dbReference type="Proteomes" id="UP001166286">
    <property type="component" value="Unassembled WGS sequence"/>
</dbReference>
<evidence type="ECO:0000259" key="7">
    <source>
        <dbReference type="Pfam" id="PF00082"/>
    </source>
</evidence>
<dbReference type="InterPro" id="IPR050131">
    <property type="entry name" value="Peptidase_S8_subtilisin-like"/>
</dbReference>
<reference evidence="8" key="1">
    <citation type="submission" date="2023-03" db="EMBL/GenBank/DDBJ databases">
        <title>Complete genome of Cladonia borealis.</title>
        <authorList>
            <person name="Park H."/>
        </authorList>
    </citation>
    <scope>NUCLEOTIDE SEQUENCE</scope>
    <source>
        <strain evidence="8">ANT050790</strain>
    </source>
</reference>
<gene>
    <name evidence="8" type="ORF">JMJ35_002363</name>
</gene>
<sequence length="580" mass="63714">MAAKSNLRGARPESLANANKSPDHSPDKDVVIKRVDQVDLNQIASATTIANTYLVCLRGDEEGVSERQRQDHINKIQQLALNDPLSDPSDGPSQSLPGIEIRMTVVQGYIGQFNSKVADAIRNDKVVVKSIEKNQPATMQGSRKTYQWGLSMISLNDPEFKEKCEPNDKTYAYDSIPKSPQFLYDCDECLGQGVQIYIIDEDRLMKADLQNSKDRLTLYDGCEGFEDIPSHATIVTNLAAGETFGVAPKANVWVYAPPTLNGAAASAGIDGVMNHYNTLKSRPGASKKPVYGILNCSFSLKGTTEGAFLFPRSIKAALEAGIFVICAAGNGSISMGPDHESYYMPQSVEGVLLVGATNKNNLISEFSNYGPKVQLYAPGEQIDMIHRDGTIKRLAVKEDQGTSFAAPLVTGLLACILSRPAAQNRQWTVKDMREILLDNYSRETGHKNNKCSVRVVTNKPRNPEFQLSSDKPLTIRKPPPNVELTMIKTKDKWTVTFPPNRGTATLSQADIAKLIVLITDGDGPAMNRFFKQLEIDSDAVSFYASTERVKVQINDINNVEKGQSTIQQAANILTVLKKYF</sequence>
<dbReference type="PANTHER" id="PTHR43806">
    <property type="entry name" value="PEPTIDASE S8"/>
    <property type="match status" value="1"/>
</dbReference>
<keyword evidence="2 5" id="KW-0645">Protease</keyword>
<feature type="domain" description="Peptidase S8/S53" evidence="7">
    <location>
        <begin position="225"/>
        <end position="440"/>
    </location>
</feature>
<organism evidence="8 9">
    <name type="scientific">Cladonia borealis</name>
    <dbReference type="NCBI Taxonomy" id="184061"/>
    <lineage>
        <taxon>Eukaryota</taxon>
        <taxon>Fungi</taxon>
        <taxon>Dikarya</taxon>
        <taxon>Ascomycota</taxon>
        <taxon>Pezizomycotina</taxon>
        <taxon>Lecanoromycetes</taxon>
        <taxon>OSLEUM clade</taxon>
        <taxon>Lecanoromycetidae</taxon>
        <taxon>Lecanorales</taxon>
        <taxon>Lecanorineae</taxon>
        <taxon>Cladoniaceae</taxon>
        <taxon>Cladonia</taxon>
    </lineage>
</organism>
<dbReference type="InterPro" id="IPR023828">
    <property type="entry name" value="Peptidase_S8_Ser-AS"/>
</dbReference>
<dbReference type="Gene3D" id="3.40.50.200">
    <property type="entry name" value="Peptidase S8/S53 domain"/>
    <property type="match status" value="1"/>
</dbReference>
<feature type="active site" description="Charge relay system" evidence="5">
    <location>
        <position position="202"/>
    </location>
</feature>
<evidence type="ECO:0000313" key="8">
    <source>
        <dbReference type="EMBL" id="KAK0514984.1"/>
    </source>
</evidence>
<dbReference type="InterPro" id="IPR000209">
    <property type="entry name" value="Peptidase_S8/S53_dom"/>
</dbReference>
<proteinExistence type="inferred from homology"/>
<dbReference type="EMBL" id="JAFEKC020000004">
    <property type="protein sequence ID" value="KAK0514984.1"/>
    <property type="molecule type" value="Genomic_DNA"/>
</dbReference>
<comment type="caution">
    <text evidence="8">The sequence shown here is derived from an EMBL/GenBank/DDBJ whole genome shotgun (WGS) entry which is preliminary data.</text>
</comment>
<dbReference type="SUPFAM" id="SSF52743">
    <property type="entry name" value="Subtilisin-like"/>
    <property type="match status" value="1"/>
</dbReference>
<name>A0AA39R796_9LECA</name>